<gene>
    <name evidence="4" type="ORF">B9Q17_06685</name>
</gene>
<reference evidence="4 5" key="1">
    <citation type="submission" date="2017-06" db="EMBL/GenBank/DDBJ databases">
        <title>Draft genome sequence of the halophilic bacterium Marinobacter vinifirmus FB1.</title>
        <authorList>
            <person name="Stepanov V.G."/>
            <person name="Roberts D.J."/>
            <person name="Fox G.E."/>
        </authorList>
    </citation>
    <scope>NUCLEOTIDE SEQUENCE [LARGE SCALE GENOMIC DNA]</scope>
    <source>
        <strain evidence="4 5">FB1</strain>
    </source>
</reference>
<dbReference type="RefSeq" id="WP_094625572.1">
    <property type="nucleotide sequence ID" value="NZ_NEFY01000011.1"/>
</dbReference>
<dbReference type="PANTHER" id="PTHR43384">
    <property type="entry name" value="SEPTUM SITE-DETERMINING PROTEIN MIND HOMOLOG, CHLOROPLASTIC-RELATED"/>
    <property type="match status" value="1"/>
</dbReference>
<dbReference type="GO" id="GO:0005524">
    <property type="term" value="F:ATP binding"/>
    <property type="evidence" value="ECO:0007669"/>
    <property type="project" value="UniProtKB-KW"/>
</dbReference>
<evidence type="ECO:0000259" key="3">
    <source>
        <dbReference type="Pfam" id="PF01656"/>
    </source>
</evidence>
<proteinExistence type="predicted"/>
<dbReference type="GO" id="GO:0009898">
    <property type="term" value="C:cytoplasmic side of plasma membrane"/>
    <property type="evidence" value="ECO:0007669"/>
    <property type="project" value="TreeGrafter"/>
</dbReference>
<evidence type="ECO:0000256" key="1">
    <source>
        <dbReference type="ARBA" id="ARBA00022741"/>
    </source>
</evidence>
<name>A0A7Z1IM70_9GAMM</name>
<dbReference type="GO" id="GO:0016887">
    <property type="term" value="F:ATP hydrolysis activity"/>
    <property type="evidence" value="ECO:0007669"/>
    <property type="project" value="TreeGrafter"/>
</dbReference>
<dbReference type="Proteomes" id="UP000216984">
    <property type="component" value="Unassembled WGS sequence"/>
</dbReference>
<dbReference type="FunFam" id="3.40.50.300:FF:000158">
    <property type="entry name" value="Site-determining protein"/>
    <property type="match status" value="1"/>
</dbReference>
<dbReference type="CDD" id="cd02038">
    <property type="entry name" value="FlhG-like"/>
    <property type="match status" value="1"/>
</dbReference>
<dbReference type="InterPro" id="IPR033875">
    <property type="entry name" value="FlhG"/>
</dbReference>
<keyword evidence="2" id="KW-0067">ATP-binding</keyword>
<dbReference type="AlphaFoldDB" id="A0A7Z1IM70"/>
<comment type="caution">
    <text evidence="4">The sequence shown here is derived from an EMBL/GenBank/DDBJ whole genome shotgun (WGS) entry which is preliminary data.</text>
</comment>
<protein>
    <submittedName>
        <fullName evidence="4">Cobyrinic acid a,c-diamide synthase</fullName>
    </submittedName>
</protein>
<feature type="domain" description="CobQ/CobB/MinD/ParA nucleotide binding" evidence="3">
    <location>
        <begin position="10"/>
        <end position="225"/>
    </location>
</feature>
<keyword evidence="1" id="KW-0547">Nucleotide-binding</keyword>
<dbReference type="SUPFAM" id="SSF52540">
    <property type="entry name" value="P-loop containing nucleoside triphosphate hydrolases"/>
    <property type="match status" value="1"/>
</dbReference>
<dbReference type="Pfam" id="PF01656">
    <property type="entry name" value="CbiA"/>
    <property type="match status" value="1"/>
</dbReference>
<dbReference type="InterPro" id="IPR025501">
    <property type="entry name" value="MinD_FleN"/>
</dbReference>
<accession>A0A7Z1IM70</accession>
<dbReference type="Gene3D" id="3.40.50.300">
    <property type="entry name" value="P-loop containing nucleotide triphosphate hydrolases"/>
    <property type="match status" value="1"/>
</dbReference>
<dbReference type="PANTHER" id="PTHR43384:SF4">
    <property type="entry name" value="CELLULOSE BIOSYNTHESIS PROTEIN BCSQ-RELATED"/>
    <property type="match status" value="1"/>
</dbReference>
<evidence type="ECO:0000313" key="4">
    <source>
        <dbReference type="EMBL" id="OZC35382.1"/>
    </source>
</evidence>
<dbReference type="InterPro" id="IPR050625">
    <property type="entry name" value="ParA/MinD_ATPase"/>
</dbReference>
<evidence type="ECO:0000256" key="2">
    <source>
        <dbReference type="ARBA" id="ARBA00022840"/>
    </source>
</evidence>
<dbReference type="EMBL" id="NEFY01000011">
    <property type="protein sequence ID" value="OZC35382.1"/>
    <property type="molecule type" value="Genomic_DNA"/>
</dbReference>
<keyword evidence="5" id="KW-1185">Reference proteome</keyword>
<dbReference type="InterPro" id="IPR002586">
    <property type="entry name" value="CobQ/CobB/MinD/ParA_Nub-bd_dom"/>
</dbReference>
<dbReference type="PIRSF" id="PIRSF003092">
    <property type="entry name" value="MinD"/>
    <property type="match status" value="1"/>
</dbReference>
<sequence length="272" mass="29072">MNKPRPVQVIAVSSGKGGVGKSNIAVNLGIALAERGRRVLVLDAGLGLGNLDVLLGLTVHYNLQHVLDGQCALEDILVDGPGGIRVAPSASGSLAMTRLTAAQHAGLIHAFSDLGDQTDVLIIDTSAGVSDSVLAFLRAAQEILLVLCDEPTSIADAYALIRMMHRDYGTSRFRVLANQVRNDREGTQLFEKLTRVTGRFLDAGLHYSGAIPSDDAVRKAVQRQKAFMEAYPKARASLAMRALAEKVENWPLPSAPGGHLEFFVERLVGAVE</sequence>
<dbReference type="InterPro" id="IPR027417">
    <property type="entry name" value="P-loop_NTPase"/>
</dbReference>
<dbReference type="GO" id="GO:0005829">
    <property type="term" value="C:cytosol"/>
    <property type="evidence" value="ECO:0007669"/>
    <property type="project" value="TreeGrafter"/>
</dbReference>
<evidence type="ECO:0000313" key="5">
    <source>
        <dbReference type="Proteomes" id="UP000216984"/>
    </source>
</evidence>
<organism evidence="4 5">
    <name type="scientific">Marinobacter vinifirmus</name>
    <dbReference type="NCBI Taxonomy" id="355591"/>
    <lineage>
        <taxon>Bacteria</taxon>
        <taxon>Pseudomonadati</taxon>
        <taxon>Pseudomonadota</taxon>
        <taxon>Gammaproteobacteria</taxon>
        <taxon>Pseudomonadales</taxon>
        <taxon>Marinobacteraceae</taxon>
        <taxon>Marinobacter</taxon>
    </lineage>
</organism>
<dbReference type="GO" id="GO:0051782">
    <property type="term" value="P:negative regulation of cell division"/>
    <property type="evidence" value="ECO:0007669"/>
    <property type="project" value="TreeGrafter"/>
</dbReference>